<sequence>MDPNRAVVDDVESNLPASVHGVTQCESRPVSDSQGREAKESFFQMMNEWFTEFYGVEKFRAIVDDDPERVEFWLENMIRSAVIDQKYKEFLELKQGQMSVTEYETELVRLSKYAREFVSTKVTMCKQFEDRLNEDIRLLVGILELKEFVVLVEHSLQSRGT</sequence>
<organism evidence="1 2">
    <name type="scientific">Gossypium australe</name>
    <dbReference type="NCBI Taxonomy" id="47621"/>
    <lineage>
        <taxon>Eukaryota</taxon>
        <taxon>Viridiplantae</taxon>
        <taxon>Streptophyta</taxon>
        <taxon>Embryophyta</taxon>
        <taxon>Tracheophyta</taxon>
        <taxon>Spermatophyta</taxon>
        <taxon>Magnoliopsida</taxon>
        <taxon>eudicotyledons</taxon>
        <taxon>Gunneridae</taxon>
        <taxon>Pentapetalae</taxon>
        <taxon>rosids</taxon>
        <taxon>malvids</taxon>
        <taxon>Malvales</taxon>
        <taxon>Malvaceae</taxon>
        <taxon>Malvoideae</taxon>
        <taxon>Gossypium</taxon>
    </lineage>
</organism>
<name>A0A5B6VWA9_9ROSI</name>
<dbReference type="EMBL" id="SMMG02000005">
    <property type="protein sequence ID" value="KAA3473621.1"/>
    <property type="molecule type" value="Genomic_DNA"/>
</dbReference>
<comment type="caution">
    <text evidence="1">The sequence shown here is derived from an EMBL/GenBank/DDBJ whole genome shotgun (WGS) entry which is preliminary data.</text>
</comment>
<reference evidence="1" key="1">
    <citation type="submission" date="2019-08" db="EMBL/GenBank/DDBJ databases">
        <authorList>
            <person name="Liu F."/>
        </authorList>
    </citation>
    <scope>NUCLEOTIDE SEQUENCE [LARGE SCALE GENOMIC DNA]</scope>
    <source>
        <strain evidence="1">PA1801</strain>
        <tissue evidence="1">Leaf</tissue>
    </source>
</reference>
<dbReference type="OrthoDB" id="2272416at2759"/>
<dbReference type="AlphaFoldDB" id="A0A5B6VWA9"/>
<gene>
    <name evidence="1" type="ORF">EPI10_023985</name>
</gene>
<evidence type="ECO:0000313" key="2">
    <source>
        <dbReference type="Proteomes" id="UP000325315"/>
    </source>
</evidence>
<proteinExistence type="predicted"/>
<protein>
    <submittedName>
        <fullName evidence="1">Gag-Pol polyprotein</fullName>
    </submittedName>
</protein>
<evidence type="ECO:0000313" key="1">
    <source>
        <dbReference type="EMBL" id="KAA3473621.1"/>
    </source>
</evidence>
<keyword evidence="2" id="KW-1185">Reference proteome</keyword>
<dbReference type="Proteomes" id="UP000325315">
    <property type="component" value="Unassembled WGS sequence"/>
</dbReference>
<accession>A0A5B6VWA9</accession>